<evidence type="ECO:0000256" key="13">
    <source>
        <dbReference type="ARBA" id="ARBA00022991"/>
    </source>
</evidence>
<evidence type="ECO:0000256" key="8">
    <source>
        <dbReference type="ARBA" id="ARBA00022679"/>
    </source>
</evidence>
<keyword evidence="3" id="KW-0600">Photoreceptor protein</keyword>
<dbReference type="Gene3D" id="2.10.70.100">
    <property type="match status" value="3"/>
</dbReference>
<accession>A0A2N5CN37</accession>
<keyword evidence="4" id="KW-0597">Phosphoprotein</keyword>
<dbReference type="Proteomes" id="UP000281192">
    <property type="component" value="Chromosome"/>
</dbReference>
<evidence type="ECO:0000259" key="17">
    <source>
        <dbReference type="PROSITE" id="PS50113"/>
    </source>
</evidence>
<keyword evidence="13" id="KW-0157">Chromophore</keyword>
<dbReference type="InterPro" id="IPR011102">
    <property type="entry name" value="Sig_transdc_His_kinase_HWE"/>
</dbReference>
<dbReference type="PANTHER" id="PTHR41523">
    <property type="entry name" value="TWO-COMPONENT SYSTEM SENSOR PROTEIN"/>
    <property type="match status" value="1"/>
</dbReference>
<sequence length="754" mass="83047">MPQGEGRSLPAFTRLAGGEMAERVKVFDWSRTPLGPREAWSPSLRLAVDMLMATNFPMALRWGPELILIYNDAYAPSLRERHPDALGRPFTQHSDAFRATLLGIHHDILSGESGGYALERMPLQVQREAGEARLAHFAVSYSPVPDQTAPTGIGGVLVSAVEITSAVETEKELRDTRARYDMALEAAGGVGAWEWDIKANRVYCDARYASLHQVDPAFATQGLPAQRFTPAVHDEDRERVRAIALAAMETGGEFADEYRLVQADGSVRWVAASGHCYLDADGQADRNAGVVFDITERKRMETELLEARLDRDIAMEAAGMGRWDHNPSTGQRYWDRRSCEMFGVPEPGPQDFDSFVALLHPDDVEPVKAAVAAATDPAGDGLINVEYRIVRPIDGALRWIEVFGRAYFERGACVRFVGVGSDVTERKEAARKLVSQEETLRLAIEAADVGTWDLDIKNDALTWSDRCYAMFGVAPGTPVVREDFYANLHRSDRDGVREALRRTLDGRIRADYDVEFRVIGREDGVERWLSAKGKAFFDADGKPVRMIGTTVNITDRKRAELHLRLLVNELNHRVKNSLATIQAIAGQTFHAARSLPAAQEAFTARIIALSEAHDVLTRENWEGADLLDVVDRLVALHGGEGRFVLDGPSVRLSPRPALSLSMALHELATNAVKYGALSRQGGQVTIAWSVDYSGVPRLALRWTESGGPPVVAPTRRGFGSRLIERGLASELSGEARIDFKPEGVECAITALLDC</sequence>
<evidence type="ECO:0000256" key="7">
    <source>
        <dbReference type="ARBA" id="ARBA00022643"/>
    </source>
</evidence>
<dbReference type="GO" id="GO:0009881">
    <property type="term" value="F:photoreceptor activity"/>
    <property type="evidence" value="ECO:0007669"/>
    <property type="project" value="UniProtKB-KW"/>
</dbReference>
<evidence type="ECO:0000313" key="19">
    <source>
        <dbReference type="EMBL" id="PLR07852.1"/>
    </source>
</evidence>
<evidence type="ECO:0000256" key="4">
    <source>
        <dbReference type="ARBA" id="ARBA00022553"/>
    </source>
</evidence>
<evidence type="ECO:0000256" key="15">
    <source>
        <dbReference type="ARBA" id="ARBA00023170"/>
    </source>
</evidence>
<keyword evidence="6" id="KW-0285">Flavoprotein</keyword>
<comment type="catalytic activity">
    <reaction evidence="1">
        <text>ATP + protein L-histidine = ADP + protein N-phospho-L-histidine.</text>
        <dbReference type="EC" id="2.7.13.3"/>
    </reaction>
</comment>
<dbReference type="GO" id="GO:0005524">
    <property type="term" value="F:ATP binding"/>
    <property type="evidence" value="ECO:0007669"/>
    <property type="project" value="UniProtKB-KW"/>
</dbReference>
<evidence type="ECO:0000256" key="10">
    <source>
        <dbReference type="ARBA" id="ARBA00022741"/>
    </source>
</evidence>
<name>A0A2N5CN37_9CAUL</name>
<gene>
    <name evidence="18" type="ORF">C1707_10265</name>
    <name evidence="19" type="ORF">CFHF_21740</name>
</gene>
<evidence type="ECO:0000256" key="1">
    <source>
        <dbReference type="ARBA" id="ARBA00000085"/>
    </source>
</evidence>
<feature type="domain" description="PAC" evidence="17">
    <location>
        <begin position="254"/>
        <end position="306"/>
    </location>
</feature>
<dbReference type="EMBL" id="CP026100">
    <property type="protein sequence ID" value="AYV46616.1"/>
    <property type="molecule type" value="Genomic_DNA"/>
</dbReference>
<evidence type="ECO:0000256" key="12">
    <source>
        <dbReference type="ARBA" id="ARBA00022840"/>
    </source>
</evidence>
<reference evidence="19 20" key="1">
    <citation type="submission" date="2017-12" db="EMBL/GenBank/DDBJ databases">
        <title>The genome sequence of Caulobacter flavus CGMCC1 15093.</title>
        <authorList>
            <person name="Gao J."/>
            <person name="Mao X."/>
            <person name="Sun J."/>
        </authorList>
    </citation>
    <scope>NUCLEOTIDE SEQUENCE [LARGE SCALE GENOMIC DNA]</scope>
    <source>
        <strain evidence="19 20">CGMCC1 15093</strain>
    </source>
</reference>
<dbReference type="SUPFAM" id="SSF55785">
    <property type="entry name" value="PYP-like sensor domain (PAS domain)"/>
    <property type="match status" value="3"/>
</dbReference>
<evidence type="ECO:0000256" key="14">
    <source>
        <dbReference type="ARBA" id="ARBA00023026"/>
    </source>
</evidence>
<dbReference type="InterPro" id="IPR001610">
    <property type="entry name" value="PAC"/>
</dbReference>
<evidence type="ECO:0000259" key="16">
    <source>
        <dbReference type="PROSITE" id="PS50112"/>
    </source>
</evidence>
<dbReference type="PROSITE" id="PS50113">
    <property type="entry name" value="PAC"/>
    <property type="match status" value="3"/>
</dbReference>
<dbReference type="InterPro" id="IPR000014">
    <property type="entry name" value="PAS"/>
</dbReference>
<keyword evidence="8" id="KW-0808">Transferase</keyword>
<dbReference type="OrthoDB" id="341208at2"/>
<evidence type="ECO:0000256" key="3">
    <source>
        <dbReference type="ARBA" id="ARBA00022543"/>
    </source>
</evidence>
<dbReference type="GO" id="GO:0004673">
    <property type="term" value="F:protein histidine kinase activity"/>
    <property type="evidence" value="ECO:0007669"/>
    <property type="project" value="UniProtKB-EC"/>
</dbReference>
<dbReference type="CDD" id="cd00130">
    <property type="entry name" value="PAS"/>
    <property type="match status" value="3"/>
</dbReference>
<dbReference type="Gene3D" id="3.30.565.10">
    <property type="entry name" value="Histidine kinase-like ATPase, C-terminal domain"/>
    <property type="match status" value="1"/>
</dbReference>
<evidence type="ECO:0000256" key="9">
    <source>
        <dbReference type="ARBA" id="ARBA00022737"/>
    </source>
</evidence>
<keyword evidence="11 19" id="KW-0418">Kinase</keyword>
<dbReference type="AlphaFoldDB" id="A0A2N5CN37"/>
<dbReference type="Proteomes" id="UP000234483">
    <property type="component" value="Unassembled WGS sequence"/>
</dbReference>
<dbReference type="InterPro" id="IPR035965">
    <property type="entry name" value="PAS-like_dom_sf"/>
</dbReference>
<keyword evidence="5" id="KW-0716">Sensory transduction</keyword>
<dbReference type="KEGG" id="cfh:C1707_10265"/>
<evidence type="ECO:0000256" key="2">
    <source>
        <dbReference type="ARBA" id="ARBA00012438"/>
    </source>
</evidence>
<proteinExistence type="predicted"/>
<dbReference type="EMBL" id="PJRQ01000044">
    <property type="protein sequence ID" value="PLR07852.1"/>
    <property type="molecule type" value="Genomic_DNA"/>
</dbReference>
<dbReference type="SMART" id="SM00091">
    <property type="entry name" value="PAS"/>
    <property type="match status" value="3"/>
</dbReference>
<keyword evidence="21" id="KW-1185">Reference proteome</keyword>
<dbReference type="InterPro" id="IPR036890">
    <property type="entry name" value="HATPase_C_sf"/>
</dbReference>
<keyword evidence="10" id="KW-0547">Nucleotide-binding</keyword>
<keyword evidence="12" id="KW-0067">ATP-binding</keyword>
<evidence type="ECO:0000313" key="20">
    <source>
        <dbReference type="Proteomes" id="UP000234483"/>
    </source>
</evidence>
<evidence type="ECO:0000256" key="11">
    <source>
        <dbReference type="ARBA" id="ARBA00022777"/>
    </source>
</evidence>
<feature type="domain" description="PAS" evidence="16">
    <location>
        <begin position="436"/>
        <end position="507"/>
    </location>
</feature>
<reference evidence="18 21" key="2">
    <citation type="submission" date="2018-01" db="EMBL/GenBank/DDBJ databases">
        <title>Complete genome sequence of Caulobacter flavus RHGG3.</title>
        <authorList>
            <person name="Yang E."/>
        </authorList>
    </citation>
    <scope>NUCLEOTIDE SEQUENCE [LARGE SCALE GENOMIC DNA]</scope>
    <source>
        <strain evidence="18 21">RHGG3</strain>
    </source>
</reference>
<dbReference type="NCBIfam" id="TIGR00229">
    <property type="entry name" value="sensory_box"/>
    <property type="match status" value="3"/>
</dbReference>
<keyword evidence="9" id="KW-0677">Repeat</keyword>
<dbReference type="PROSITE" id="PS50112">
    <property type="entry name" value="PAS"/>
    <property type="match status" value="1"/>
</dbReference>
<dbReference type="SMART" id="SM00086">
    <property type="entry name" value="PAC"/>
    <property type="match status" value="3"/>
</dbReference>
<evidence type="ECO:0000256" key="5">
    <source>
        <dbReference type="ARBA" id="ARBA00022606"/>
    </source>
</evidence>
<protein>
    <recommendedName>
        <fullName evidence="2">histidine kinase</fullName>
        <ecNumber evidence="2">2.7.13.3</ecNumber>
    </recommendedName>
</protein>
<evidence type="ECO:0000313" key="18">
    <source>
        <dbReference type="EMBL" id="AYV46616.1"/>
    </source>
</evidence>
<feature type="domain" description="PAC" evidence="17">
    <location>
        <begin position="512"/>
        <end position="565"/>
    </location>
</feature>
<dbReference type="EC" id="2.7.13.3" evidence="2"/>
<dbReference type="InterPro" id="IPR000700">
    <property type="entry name" value="PAS-assoc_C"/>
</dbReference>
<feature type="domain" description="PAC" evidence="17">
    <location>
        <begin position="383"/>
        <end position="435"/>
    </location>
</feature>
<keyword evidence="15" id="KW-0675">Receptor</keyword>
<dbReference type="PANTHER" id="PTHR41523:SF7">
    <property type="entry name" value="HISTIDINE KINASE"/>
    <property type="match status" value="1"/>
</dbReference>
<dbReference type="InterPro" id="IPR013655">
    <property type="entry name" value="PAS_fold_3"/>
</dbReference>
<keyword evidence="14" id="KW-0843">Virulence</keyword>
<evidence type="ECO:0000313" key="21">
    <source>
        <dbReference type="Proteomes" id="UP000281192"/>
    </source>
</evidence>
<dbReference type="SMART" id="SM00911">
    <property type="entry name" value="HWE_HK"/>
    <property type="match status" value="1"/>
</dbReference>
<dbReference type="Pfam" id="PF07536">
    <property type="entry name" value="HWE_HK"/>
    <property type="match status" value="1"/>
</dbReference>
<organism evidence="19 20">
    <name type="scientific">Caulobacter flavus</name>
    <dbReference type="NCBI Taxonomy" id="1679497"/>
    <lineage>
        <taxon>Bacteria</taxon>
        <taxon>Pseudomonadati</taxon>
        <taxon>Pseudomonadota</taxon>
        <taxon>Alphaproteobacteria</taxon>
        <taxon>Caulobacterales</taxon>
        <taxon>Caulobacteraceae</taxon>
        <taxon>Caulobacter</taxon>
    </lineage>
</organism>
<keyword evidence="7" id="KW-0288">FMN</keyword>
<evidence type="ECO:0000256" key="6">
    <source>
        <dbReference type="ARBA" id="ARBA00022630"/>
    </source>
</evidence>
<dbReference type="Gene3D" id="3.30.450.20">
    <property type="entry name" value="PAS domain"/>
    <property type="match status" value="4"/>
</dbReference>
<dbReference type="Pfam" id="PF08447">
    <property type="entry name" value="PAS_3"/>
    <property type="match status" value="3"/>
</dbReference>